<name>A0AAV7YYC4_9EUKA</name>
<proteinExistence type="predicted"/>
<protein>
    <submittedName>
        <fullName evidence="5">Insulin-like growth factor binding proteinn-terminal</fullName>
    </submittedName>
</protein>
<keyword evidence="2" id="KW-0812">Transmembrane</keyword>
<evidence type="ECO:0000256" key="3">
    <source>
        <dbReference type="SAM" id="SignalP"/>
    </source>
</evidence>
<dbReference type="InterPro" id="IPR009030">
    <property type="entry name" value="Growth_fac_rcpt_cys_sf"/>
</dbReference>
<evidence type="ECO:0000259" key="4">
    <source>
        <dbReference type="Pfam" id="PF07699"/>
    </source>
</evidence>
<dbReference type="EMBL" id="JANTQA010000047">
    <property type="protein sequence ID" value="KAJ3433806.1"/>
    <property type="molecule type" value="Genomic_DNA"/>
</dbReference>
<dbReference type="InterPro" id="IPR011641">
    <property type="entry name" value="Tyr-kin_ephrin_A/B_rcpt-like"/>
</dbReference>
<keyword evidence="2" id="KW-0472">Membrane</keyword>
<dbReference type="Gene3D" id="2.10.50.10">
    <property type="entry name" value="Tumor Necrosis Factor Receptor, subunit A, domain 2"/>
    <property type="match status" value="4"/>
</dbReference>
<organism evidence="5 6">
    <name type="scientific">Anaeramoeba flamelloides</name>
    <dbReference type="NCBI Taxonomy" id="1746091"/>
    <lineage>
        <taxon>Eukaryota</taxon>
        <taxon>Metamonada</taxon>
        <taxon>Anaeramoebidae</taxon>
        <taxon>Anaeramoeba</taxon>
    </lineage>
</organism>
<keyword evidence="2" id="KW-1133">Transmembrane helix</keyword>
<gene>
    <name evidence="5" type="ORF">M0812_22775</name>
</gene>
<reference evidence="5" key="1">
    <citation type="submission" date="2022-08" db="EMBL/GenBank/DDBJ databases">
        <title>Novel sulphate-reducing endosymbionts in the free-living metamonad Anaeramoeba.</title>
        <authorList>
            <person name="Jerlstrom-Hultqvist J."/>
            <person name="Cepicka I."/>
            <person name="Gallot-Lavallee L."/>
            <person name="Salas-Leiva D."/>
            <person name="Curtis B.A."/>
            <person name="Zahonova K."/>
            <person name="Pipaliya S."/>
            <person name="Dacks J."/>
            <person name="Roger A.J."/>
        </authorList>
    </citation>
    <scope>NUCLEOTIDE SEQUENCE</scope>
    <source>
        <strain evidence="5">Busselton2</strain>
    </source>
</reference>
<feature type="domain" description="Tyrosine-protein kinase ephrin type A/B receptor-like" evidence="4">
    <location>
        <begin position="954"/>
        <end position="998"/>
    </location>
</feature>
<dbReference type="Pfam" id="PF07699">
    <property type="entry name" value="Ephrin_rec_like"/>
    <property type="match status" value="2"/>
</dbReference>
<feature type="region of interest" description="Disordered" evidence="1">
    <location>
        <begin position="214"/>
        <end position="252"/>
    </location>
</feature>
<feature type="signal peptide" evidence="3">
    <location>
        <begin position="1"/>
        <end position="20"/>
    </location>
</feature>
<evidence type="ECO:0000313" key="5">
    <source>
        <dbReference type="EMBL" id="KAJ3433806.1"/>
    </source>
</evidence>
<feature type="compositionally biased region" description="Basic residues" evidence="1">
    <location>
        <begin position="1176"/>
        <end position="1186"/>
    </location>
</feature>
<dbReference type="Proteomes" id="UP001146793">
    <property type="component" value="Unassembled WGS sequence"/>
</dbReference>
<sequence length="1286" mass="142894">MKSKLFSLLIFLLLTKGLYFSSVNFGVNQFATKKEQEGNQNEANGQGSLPFQIKTMPFLILPNVGQSANKEHAFTGHSLDSGLKIGFKNSSLDLYQEGEYLSILFPTMEGTFQEKVPPLGQELLKSKTNFLKTNLTVKEINNYGNIHYSDILPGASADFSYTKDTNEFKSTYTLTKGSLLPKLKFKYKSNLFLRINEITGDLLFQKTPCQFMNNINSNNKNNTTTTNNNNNNKNKNKNNKNNNNKNNNNKINEEDCGNYVFKESRPIFFQGIYNDLQGNFEIEKLNTENSNDNMNLYVVAFRITDQRYNPNEPLIIDPIISSLLGGSKDEVVSAIERHEDAIYLGGTTSSLDFPTTKNVISENYMGGKNDIFITKFMLNETNLVWSTFIGSTEDDRLNDLKLIITQDGQNERDQGSAKSREEGEGAVAIIITGSTNGTSSTNAFPTTKGVLYNTCEANTQSTVVSTISSDGTHFVMSTLLCSAGRMNYGSSVVVDLSLEYITVVGDTYGSFPLGYQIQNCFLSNDQFASVYIAQIYKDGSTLMRCTCLSGNKNVFSSARAAVLVDNLSLYVVGSTNSDDLPTNYDSVQQFNAGGYDLWFAKVDMYGLYFLCLSYFGGYQDDYGTSIVQNTLDYRSVIITGNTLSDDIYTTRDCYSEYYNGNGSFNGFFFELDAEKETITYSSYFNTLPNTFGTEEITIWGIGLANNGGIMLTGGGSPFQNYTDKLNFGGYVALFNPDKQTTFANISIGTGFSDQTFAIASLAVTKNLIIAGSVDDTVVFHPSTDAFQKKFQGGDTDSFLTQINNHWCLPGEYIQDIKLDKNEFGTETEHENGNDVACSKCGKGNYTMGYNSKSCDLCPEGTYSNKTGAVECVKCRAGTYSNQRGQADNSTCLLCPPGSYSNEGATQCIPCGAGDYNPNNGSASCEKCPPGTYNPVNGSLSISDCLDCGPGNFSAYYGSSICSLCSTGSYNPSWRQENCISCPPGTYNENEGSKSYQNCLSCPIGTSNSYYGRASCDLCSPGSYNDKVRQTTCPSCKSGSVTDSYGATVCQLCSPGYYQEDEDMEYCNQCYYGTYSSNYGSAYCLECSGNTYQDEMGQSYCYDCSEDEISDDDHMGCSYNDNDNDDDKGDDAGLDWGVSSAVFVIVFVCLFAVFRVIQKNQRIKAQKKLINNNNNNNKKKKKKKTKKLEKTPLIKNSNRFDQNNNYNYNNNNNYNYNDNNNYFNNNNNFDNNNNNYNNNYNNNNNNNNFNNNNTFNNGTYMNNDFNYDYYNNNNDQNYNIQENTSIN</sequence>
<feature type="compositionally biased region" description="Low complexity" evidence="1">
    <location>
        <begin position="214"/>
        <end position="250"/>
    </location>
</feature>
<feature type="transmembrane region" description="Helical" evidence="2">
    <location>
        <begin position="1135"/>
        <end position="1156"/>
    </location>
</feature>
<evidence type="ECO:0000256" key="1">
    <source>
        <dbReference type="SAM" id="MobiDB-lite"/>
    </source>
</evidence>
<evidence type="ECO:0000313" key="6">
    <source>
        <dbReference type="Proteomes" id="UP001146793"/>
    </source>
</evidence>
<comment type="caution">
    <text evidence="5">The sequence shown here is derived from an EMBL/GenBank/DDBJ whole genome shotgun (WGS) entry which is preliminary data.</text>
</comment>
<accession>A0AAV7YYC4</accession>
<feature type="domain" description="Tyrosine-protein kinase ephrin type A/B receptor-like" evidence="4">
    <location>
        <begin position="897"/>
        <end position="944"/>
    </location>
</feature>
<dbReference type="PANTHER" id="PTHR46967">
    <property type="entry name" value="INSULIN-LIKE GROWTH FACTOR BINDING PROTEIN,N-TERMINAL"/>
    <property type="match status" value="1"/>
</dbReference>
<dbReference type="SUPFAM" id="SSF57184">
    <property type="entry name" value="Growth factor receptor domain"/>
    <property type="match status" value="2"/>
</dbReference>
<dbReference type="SMART" id="SM01411">
    <property type="entry name" value="Ephrin_rec_like"/>
    <property type="match status" value="5"/>
</dbReference>
<evidence type="ECO:0000256" key="2">
    <source>
        <dbReference type="SAM" id="Phobius"/>
    </source>
</evidence>
<feature type="chain" id="PRO_5043361589" evidence="3">
    <location>
        <begin position="21"/>
        <end position="1286"/>
    </location>
</feature>
<dbReference type="PANTHER" id="PTHR46967:SF1">
    <property type="entry name" value="KERATIN-ASSOCIATED PROTEIN 16-1-LIKE"/>
    <property type="match status" value="1"/>
</dbReference>
<keyword evidence="3" id="KW-0732">Signal</keyword>
<feature type="region of interest" description="Disordered" evidence="1">
    <location>
        <begin position="1167"/>
        <end position="1188"/>
    </location>
</feature>